<dbReference type="PANTHER" id="PTHR30582:SF33">
    <property type="entry name" value="EXPORTED PROTEIN"/>
    <property type="match status" value="1"/>
</dbReference>
<dbReference type="Gene3D" id="3.10.20.800">
    <property type="match status" value="1"/>
</dbReference>
<feature type="active site" description="Nucleophile" evidence="6">
    <location>
        <position position="392"/>
    </location>
</feature>
<keyword evidence="7" id="KW-0812">Transmembrane</keyword>
<dbReference type="Proteomes" id="UP000000664">
    <property type="component" value="Chromosome"/>
</dbReference>
<dbReference type="InterPro" id="IPR005490">
    <property type="entry name" value="LD_TPept_cat_dom"/>
</dbReference>
<reference evidence="9 10" key="1">
    <citation type="journal article" date="2006" name="Proc. Natl. Acad. Sci. U.S.A.">
        <title>Comparative genomics of the lactic acid bacteria.</title>
        <authorList>
            <person name="Makarova K."/>
            <person name="Slesarev A."/>
            <person name="Wolf Y."/>
            <person name="Sorokin A."/>
            <person name="Mirkin B."/>
            <person name="Koonin E."/>
            <person name="Pavlov A."/>
            <person name="Pavlova N."/>
            <person name="Karamychev V."/>
            <person name="Polouchine N."/>
            <person name="Shakhova V."/>
            <person name="Grigoriev I."/>
            <person name="Lou Y."/>
            <person name="Rohksar D."/>
            <person name="Lucas S."/>
            <person name="Huang K."/>
            <person name="Goodstein D.M."/>
            <person name="Hawkins T."/>
            <person name="Plengvidhya V."/>
            <person name="Welker D."/>
            <person name="Hughes J."/>
            <person name="Goh Y."/>
            <person name="Benson A."/>
            <person name="Baldwin K."/>
            <person name="Lee J.H."/>
            <person name="Diaz-Muniz I."/>
            <person name="Dosti B."/>
            <person name="Smeianov V."/>
            <person name="Wechter W."/>
            <person name="Barabote R."/>
            <person name="Lorca G."/>
            <person name="Altermann E."/>
            <person name="Barrangou R."/>
            <person name="Ganesan B."/>
            <person name="Xie Y."/>
            <person name="Rawsthorne H."/>
            <person name="Tamir D."/>
            <person name="Parker C."/>
            <person name="Breidt F."/>
            <person name="Broadbent J."/>
            <person name="Hutkins R."/>
            <person name="O'Sullivan D."/>
            <person name="Steele J."/>
            <person name="Unlu G."/>
            <person name="Saier M."/>
            <person name="Klaenhammer T."/>
            <person name="Richardson P."/>
            <person name="Kozyavkin S."/>
            <person name="Weimer B."/>
            <person name="Mills D."/>
        </authorList>
    </citation>
    <scope>NUCLEOTIDE SEQUENCE [LARGE SCALE GENOMIC DNA]</scope>
    <source>
        <strain evidence="10">ATCC 33323 / DSM 20243 / BCRC 14619 / CIP 102991 / JCM 1131 / KCTC 3163 / NCIMB 11718 / NCTC 13722 / AM63</strain>
    </source>
</reference>
<keyword evidence="4 6" id="KW-0573">Peptidoglycan synthesis</keyword>
<feature type="active site" description="Proton donor/acceptor" evidence="6">
    <location>
        <position position="371"/>
    </location>
</feature>
<comment type="pathway">
    <text evidence="1 6">Cell wall biogenesis; peptidoglycan biosynthesis.</text>
</comment>
<dbReference type="InterPro" id="IPR050979">
    <property type="entry name" value="LD-transpeptidase"/>
</dbReference>
<feature type="domain" description="L,D-TPase catalytic" evidence="8">
    <location>
        <begin position="285"/>
        <end position="416"/>
    </location>
</feature>
<dbReference type="EMBL" id="CP000413">
    <property type="protein sequence ID" value="ABJ60986.1"/>
    <property type="molecule type" value="Genomic_DNA"/>
</dbReference>
<keyword evidence="3 6" id="KW-0133">Cell shape</keyword>
<dbReference type="KEGG" id="lga:LGAS_1698"/>
<evidence type="ECO:0000313" key="9">
    <source>
        <dbReference type="EMBL" id="ABJ60986.1"/>
    </source>
</evidence>
<evidence type="ECO:0000313" key="10">
    <source>
        <dbReference type="Proteomes" id="UP000000664"/>
    </source>
</evidence>
<proteinExistence type="predicted"/>
<dbReference type="CDD" id="cd16913">
    <property type="entry name" value="YkuD_like"/>
    <property type="match status" value="1"/>
</dbReference>
<evidence type="ECO:0000256" key="5">
    <source>
        <dbReference type="ARBA" id="ARBA00023316"/>
    </source>
</evidence>
<evidence type="ECO:0000259" key="8">
    <source>
        <dbReference type="PROSITE" id="PS52029"/>
    </source>
</evidence>
<dbReference type="GO" id="GO:0071972">
    <property type="term" value="F:peptidoglycan L,D-transpeptidase activity"/>
    <property type="evidence" value="ECO:0007669"/>
    <property type="project" value="TreeGrafter"/>
</dbReference>
<evidence type="ECO:0000256" key="2">
    <source>
        <dbReference type="ARBA" id="ARBA00022679"/>
    </source>
</evidence>
<protein>
    <submittedName>
        <fullName evidence="9">Peptidoglycan transpeptidase, ErfK-YbiS-YhnG family</fullName>
    </submittedName>
</protein>
<organism evidence="9 10">
    <name type="scientific">Lactobacillus gasseri (strain ATCC 33323 / DSM 20243 / BCRC 14619 / CIP 102991 / JCM 1131 / KCTC 3163 / NCIMB 11718 / NCTC 13722 / AM63)</name>
    <dbReference type="NCBI Taxonomy" id="324831"/>
    <lineage>
        <taxon>Bacteria</taxon>
        <taxon>Bacillati</taxon>
        <taxon>Bacillota</taxon>
        <taxon>Bacilli</taxon>
        <taxon>Lactobacillales</taxon>
        <taxon>Lactobacillaceae</taxon>
        <taxon>Lactobacillus</taxon>
    </lineage>
</organism>
<dbReference type="GO" id="GO:0005576">
    <property type="term" value="C:extracellular region"/>
    <property type="evidence" value="ECO:0007669"/>
    <property type="project" value="TreeGrafter"/>
</dbReference>
<dbReference type="InterPro" id="IPR038054">
    <property type="entry name" value="LD_TPept-like_central_sf"/>
</dbReference>
<dbReference type="UniPathway" id="UPA00219"/>
<dbReference type="AlphaFoldDB" id="A0A806A0N7"/>
<dbReference type="PANTHER" id="PTHR30582">
    <property type="entry name" value="L,D-TRANSPEPTIDASE"/>
    <property type="match status" value="1"/>
</dbReference>
<keyword evidence="2" id="KW-0808">Transferase</keyword>
<dbReference type="Pfam" id="PF03734">
    <property type="entry name" value="YkuD"/>
    <property type="match status" value="1"/>
</dbReference>
<keyword evidence="7" id="KW-1133">Transmembrane helix</keyword>
<dbReference type="InterPro" id="IPR038063">
    <property type="entry name" value="Transpep_catalytic_dom"/>
</dbReference>
<dbReference type="GO" id="GO:0016740">
    <property type="term" value="F:transferase activity"/>
    <property type="evidence" value="ECO:0007669"/>
    <property type="project" value="UniProtKB-KW"/>
</dbReference>
<evidence type="ECO:0000256" key="4">
    <source>
        <dbReference type="ARBA" id="ARBA00022984"/>
    </source>
</evidence>
<dbReference type="SUPFAM" id="SSF143985">
    <property type="entry name" value="L,D-transpeptidase pre-catalytic domain-like"/>
    <property type="match status" value="1"/>
</dbReference>
<gene>
    <name evidence="9" type="ordered locus">LGAS_1698</name>
</gene>
<sequence>MCYNEKKFFRKQVFLMNNKNVEKNTHPTNNYRKWLIGILICLVIVLIAWLVVGHIQSKRNAEAEKFNASHFNSHVAIYDVPVGKLTVKKATAKINEKAKNSAVLNDDEVILKKNSDKVITNKKVQSYFEEQHTRYPSRKKWNFQNTELLKAKEKLNEIKDRQVKYTVNGKSFVFKRSEVFPTVTYESDKYVFSDTKILANKISNINKEVSTLHKSYDFQLPNGQVTKVKNESYGWAINEKKLVAAVENAFVNNTQELNGKNYIYGEGFSTYGTGYGLSNNGIGNNYIVVSLTDQKLWIYKNGKCVVTLDTIVTGTVETKIAHKNLETPTGVWYIQYKESPSVLKGINDDGSKYSVDVKYWMPFTLTGCGFHDNSWRKNWSKTAYLNDGSYGCVNLKPSDAPKVWNNIEKNEAVIIYK</sequence>
<dbReference type="GO" id="GO:0071555">
    <property type="term" value="P:cell wall organization"/>
    <property type="evidence" value="ECO:0007669"/>
    <property type="project" value="UniProtKB-UniRule"/>
</dbReference>
<evidence type="ECO:0000256" key="6">
    <source>
        <dbReference type="PROSITE-ProRule" id="PRU01373"/>
    </source>
</evidence>
<dbReference type="GO" id="GO:0008360">
    <property type="term" value="P:regulation of cell shape"/>
    <property type="evidence" value="ECO:0007669"/>
    <property type="project" value="UniProtKB-UniRule"/>
</dbReference>
<dbReference type="GO" id="GO:0018104">
    <property type="term" value="P:peptidoglycan-protein cross-linking"/>
    <property type="evidence" value="ECO:0007669"/>
    <property type="project" value="TreeGrafter"/>
</dbReference>
<dbReference type="SUPFAM" id="SSF141523">
    <property type="entry name" value="L,D-transpeptidase catalytic domain-like"/>
    <property type="match status" value="1"/>
</dbReference>
<accession>A0A806A0N7</accession>
<evidence type="ECO:0000256" key="7">
    <source>
        <dbReference type="SAM" id="Phobius"/>
    </source>
</evidence>
<keyword evidence="7" id="KW-0472">Membrane</keyword>
<dbReference type="PROSITE" id="PS52029">
    <property type="entry name" value="LD_TPASE"/>
    <property type="match status" value="1"/>
</dbReference>
<evidence type="ECO:0000256" key="3">
    <source>
        <dbReference type="ARBA" id="ARBA00022960"/>
    </source>
</evidence>
<dbReference type="Gene3D" id="2.40.440.10">
    <property type="entry name" value="L,D-transpeptidase catalytic domain-like"/>
    <property type="match status" value="1"/>
</dbReference>
<keyword evidence="5 6" id="KW-0961">Cell wall biogenesis/degradation</keyword>
<feature type="transmembrane region" description="Helical" evidence="7">
    <location>
        <begin position="34"/>
        <end position="52"/>
    </location>
</feature>
<evidence type="ECO:0000256" key="1">
    <source>
        <dbReference type="ARBA" id="ARBA00004752"/>
    </source>
</evidence>
<name>A0A806A0N7_LACGA</name>